<name>A0A0C9XWK3_9AGAM</name>
<accession>A0A0C9XWK3</accession>
<reference evidence="1" key="3">
    <citation type="submission" date="2015-02" db="EMBL/GenBank/DDBJ databases">
        <title>Evolutionary Origins and Diversification of the Mycorrhizal Mutualists.</title>
        <authorList>
            <consortium name="DOE Joint Genome Institute"/>
            <consortium name="Mycorrhizal Genomics Consortium"/>
            <person name="Kohler A."/>
            <person name="Kuo A."/>
            <person name="Nagy L.G."/>
            <person name="Floudas D."/>
            <person name="Copeland A."/>
            <person name="Barry K.W."/>
            <person name="Cichocki N."/>
            <person name="Veneault-Fourrey C."/>
            <person name="LaButti K."/>
            <person name="Lindquist E.A."/>
            <person name="Lipzen A."/>
            <person name="Lundell T."/>
            <person name="Morin E."/>
            <person name="Murat C."/>
            <person name="Riley R."/>
            <person name="Ohm R."/>
            <person name="Sun H."/>
            <person name="Tunlid A."/>
            <person name="Henrissat B."/>
            <person name="Grigoriev I.V."/>
            <person name="Hibbett D.S."/>
            <person name="Martin F."/>
        </authorList>
    </citation>
    <scope>NUCLEOTIDE SEQUENCE</scope>
    <source>
        <strain evidence="1 3">441</strain>
    </source>
</reference>
<dbReference type="EMBL" id="KN833845">
    <property type="protein sequence ID" value="KIK16860.1"/>
    <property type="molecule type" value="Genomic_DNA"/>
</dbReference>
<proteinExistence type="predicted"/>
<protein>
    <submittedName>
        <fullName evidence="1">Uncharacterized protein</fullName>
    </submittedName>
</protein>
<dbReference type="AlphaFoldDB" id="A0A0C9XWK3"/>
<dbReference type="HOGENOM" id="CLU_2360515_0_0_1"/>
<keyword evidence="3" id="KW-1185">Reference proteome</keyword>
<sequence length="96" mass="10820">MSYTSDTWPQYSTPPRACLEGVSVYRHPSGPCITKSSPLPVEIMNQARARRSKGKLITFPAVLSGKSAIVDSYNNYRYVHHWVKTRISTSPDRAYS</sequence>
<gene>
    <name evidence="2" type="ORF">PISMIDRAFT_683594</name>
    <name evidence="1" type="ORF">PISMIDRAFT_685958</name>
</gene>
<evidence type="ECO:0000313" key="2">
    <source>
        <dbReference type="EMBL" id="KIK19036.1"/>
    </source>
</evidence>
<dbReference type="Proteomes" id="UP000054018">
    <property type="component" value="Unassembled WGS sequence"/>
</dbReference>
<reference evidence="1 3" key="1">
    <citation type="submission" date="2014-04" db="EMBL/GenBank/DDBJ databases">
        <authorList>
            <consortium name="DOE Joint Genome Institute"/>
            <person name="Kuo A."/>
            <person name="Kohler A."/>
            <person name="Costa M.D."/>
            <person name="Nagy L.G."/>
            <person name="Floudas D."/>
            <person name="Copeland A."/>
            <person name="Barry K.W."/>
            <person name="Cichocki N."/>
            <person name="Veneault-Fourrey C."/>
            <person name="LaButti K."/>
            <person name="Lindquist E.A."/>
            <person name="Lipzen A."/>
            <person name="Lundell T."/>
            <person name="Morin E."/>
            <person name="Murat C."/>
            <person name="Sun H."/>
            <person name="Tunlid A."/>
            <person name="Henrissat B."/>
            <person name="Grigoriev I.V."/>
            <person name="Hibbett D.S."/>
            <person name="Martin F."/>
            <person name="Nordberg H.P."/>
            <person name="Cantor M.N."/>
            <person name="Hua S.X."/>
        </authorList>
    </citation>
    <scope>NUCLEOTIDE SEQUENCE [LARGE SCALE GENOMIC DNA]</scope>
    <source>
        <strain evidence="1 3">441</strain>
    </source>
</reference>
<reference evidence="3" key="2">
    <citation type="submission" date="2015-01" db="EMBL/GenBank/DDBJ databases">
        <title>Evolutionary Origins and Diversification of the Mycorrhizal Mutualists.</title>
        <authorList>
            <consortium name="DOE Joint Genome Institute"/>
            <consortium name="Mycorrhizal Genomics Consortium"/>
            <person name="Kohler A."/>
            <person name="Kuo A."/>
            <person name="Nagy L.G."/>
            <person name="Floudas D."/>
            <person name="Copeland A."/>
            <person name="Barry K.W."/>
            <person name="Cichocki N."/>
            <person name="Veneault-Fourrey C."/>
            <person name="LaButti K."/>
            <person name="Lindquist E.A."/>
            <person name="Lipzen A."/>
            <person name="Lundell T."/>
            <person name="Morin E."/>
            <person name="Murat C."/>
            <person name="Riley R."/>
            <person name="Ohm R."/>
            <person name="Sun H."/>
            <person name="Tunlid A."/>
            <person name="Henrissat B."/>
            <person name="Grigoriev I.V."/>
            <person name="Hibbett D.S."/>
            <person name="Martin F."/>
        </authorList>
    </citation>
    <scope>NUCLEOTIDE SEQUENCE [LARGE SCALE GENOMIC DNA]</scope>
    <source>
        <strain evidence="3">441</strain>
    </source>
</reference>
<dbReference type="EMBL" id="KN833793">
    <property type="protein sequence ID" value="KIK19036.1"/>
    <property type="molecule type" value="Genomic_DNA"/>
</dbReference>
<evidence type="ECO:0000313" key="1">
    <source>
        <dbReference type="EMBL" id="KIK16860.1"/>
    </source>
</evidence>
<evidence type="ECO:0000313" key="3">
    <source>
        <dbReference type="Proteomes" id="UP000054018"/>
    </source>
</evidence>
<organism evidence="1 3">
    <name type="scientific">Pisolithus microcarpus 441</name>
    <dbReference type="NCBI Taxonomy" id="765257"/>
    <lineage>
        <taxon>Eukaryota</taxon>
        <taxon>Fungi</taxon>
        <taxon>Dikarya</taxon>
        <taxon>Basidiomycota</taxon>
        <taxon>Agaricomycotina</taxon>
        <taxon>Agaricomycetes</taxon>
        <taxon>Agaricomycetidae</taxon>
        <taxon>Boletales</taxon>
        <taxon>Sclerodermatineae</taxon>
        <taxon>Pisolithaceae</taxon>
        <taxon>Pisolithus</taxon>
    </lineage>
</organism>